<dbReference type="PANTHER" id="PTHR11001:SF2">
    <property type="entry name" value="MITOCHONDRIAL FISSION PROCESS PROTEIN 1"/>
    <property type="match status" value="1"/>
</dbReference>
<comment type="similarity">
    <text evidence="1">Belongs to the MTFP1 family.</text>
</comment>
<dbReference type="Proteomes" id="UP000007266">
    <property type="component" value="Linkage group 6"/>
</dbReference>
<dbReference type="FunCoup" id="D2A4C2">
    <property type="interactions" value="312"/>
</dbReference>
<dbReference type="GO" id="GO:0005739">
    <property type="term" value="C:mitochondrion"/>
    <property type="evidence" value="ECO:0000318"/>
    <property type="project" value="GO_Central"/>
</dbReference>
<dbReference type="EMBL" id="KQ971348">
    <property type="protein sequence ID" value="EFA04809.1"/>
    <property type="molecule type" value="Genomic_DNA"/>
</dbReference>
<protein>
    <recommendedName>
        <fullName evidence="2">Mitochondrial fission process protein 1</fullName>
    </recommendedName>
    <alternativeName>
        <fullName evidence="3">Mitochondrial 18 kDa protein</fullName>
    </alternativeName>
</protein>
<accession>D2A4C2</accession>
<dbReference type="InterPro" id="IPR019560">
    <property type="entry name" value="Mitochondrial_18_kDa_protein"/>
</dbReference>
<dbReference type="InParanoid" id="D2A4C2"/>
<dbReference type="HOGENOM" id="CLU_053720_1_0_1"/>
<proteinExistence type="inferred from homology"/>
<dbReference type="KEGG" id="tca:661105"/>
<evidence type="ECO:0000256" key="2">
    <source>
        <dbReference type="ARBA" id="ARBA00017835"/>
    </source>
</evidence>
<dbReference type="PhylomeDB" id="D2A4C2"/>
<name>D2A4C2_TRICA</name>
<evidence type="ECO:0000313" key="4">
    <source>
        <dbReference type="EMBL" id="EFA04809.1"/>
    </source>
</evidence>
<dbReference type="eggNOG" id="KOG3945">
    <property type="taxonomic scope" value="Eukaryota"/>
</dbReference>
<dbReference type="PANTHER" id="PTHR11001">
    <property type="entry name" value="MITOCHONDRIAL FISSION PROCESS PROTEIN 1"/>
    <property type="match status" value="1"/>
</dbReference>
<dbReference type="OrthoDB" id="424969at2759"/>
<dbReference type="GO" id="GO:0000266">
    <property type="term" value="P:mitochondrial fission"/>
    <property type="evidence" value="ECO:0000318"/>
    <property type="project" value="GO_Central"/>
</dbReference>
<evidence type="ECO:0000256" key="1">
    <source>
        <dbReference type="ARBA" id="ARBA00009224"/>
    </source>
</evidence>
<evidence type="ECO:0000313" key="5">
    <source>
        <dbReference type="Proteomes" id="UP000007266"/>
    </source>
</evidence>
<reference evidence="4 5" key="1">
    <citation type="journal article" date="2008" name="Nature">
        <title>The genome of the model beetle and pest Tribolium castaneum.</title>
        <authorList>
            <consortium name="Tribolium Genome Sequencing Consortium"/>
            <person name="Richards S."/>
            <person name="Gibbs R.A."/>
            <person name="Weinstock G.M."/>
            <person name="Brown S.J."/>
            <person name="Denell R."/>
            <person name="Beeman R.W."/>
            <person name="Gibbs R."/>
            <person name="Beeman R.W."/>
            <person name="Brown S.J."/>
            <person name="Bucher G."/>
            <person name="Friedrich M."/>
            <person name="Grimmelikhuijzen C.J."/>
            <person name="Klingler M."/>
            <person name="Lorenzen M."/>
            <person name="Richards S."/>
            <person name="Roth S."/>
            <person name="Schroder R."/>
            <person name="Tautz D."/>
            <person name="Zdobnov E.M."/>
            <person name="Muzny D."/>
            <person name="Gibbs R.A."/>
            <person name="Weinstock G.M."/>
            <person name="Attaway T."/>
            <person name="Bell S."/>
            <person name="Buhay C.J."/>
            <person name="Chandrabose M.N."/>
            <person name="Chavez D."/>
            <person name="Clerk-Blankenburg K.P."/>
            <person name="Cree A."/>
            <person name="Dao M."/>
            <person name="Davis C."/>
            <person name="Chacko J."/>
            <person name="Dinh H."/>
            <person name="Dugan-Rocha S."/>
            <person name="Fowler G."/>
            <person name="Garner T.T."/>
            <person name="Garnes J."/>
            <person name="Gnirke A."/>
            <person name="Hawes A."/>
            <person name="Hernandez J."/>
            <person name="Hines S."/>
            <person name="Holder M."/>
            <person name="Hume J."/>
            <person name="Jhangiani S.N."/>
            <person name="Joshi V."/>
            <person name="Khan Z.M."/>
            <person name="Jackson L."/>
            <person name="Kovar C."/>
            <person name="Kowis A."/>
            <person name="Lee S."/>
            <person name="Lewis L.R."/>
            <person name="Margolis J."/>
            <person name="Morgan M."/>
            <person name="Nazareth L.V."/>
            <person name="Nguyen N."/>
            <person name="Okwuonu G."/>
            <person name="Parker D."/>
            <person name="Richards S."/>
            <person name="Ruiz S.J."/>
            <person name="Santibanez J."/>
            <person name="Savard J."/>
            <person name="Scherer S.E."/>
            <person name="Schneider B."/>
            <person name="Sodergren E."/>
            <person name="Tautz D."/>
            <person name="Vattahil S."/>
            <person name="Villasana D."/>
            <person name="White C.S."/>
            <person name="Wright R."/>
            <person name="Park Y."/>
            <person name="Beeman R.W."/>
            <person name="Lord J."/>
            <person name="Oppert B."/>
            <person name="Lorenzen M."/>
            <person name="Brown S."/>
            <person name="Wang L."/>
            <person name="Savard J."/>
            <person name="Tautz D."/>
            <person name="Richards S."/>
            <person name="Weinstock G."/>
            <person name="Gibbs R.A."/>
            <person name="Liu Y."/>
            <person name="Worley K."/>
            <person name="Weinstock G."/>
            <person name="Elsik C.G."/>
            <person name="Reese J.T."/>
            <person name="Elhaik E."/>
            <person name="Landan G."/>
            <person name="Graur D."/>
            <person name="Arensburger P."/>
            <person name="Atkinson P."/>
            <person name="Beeman R.W."/>
            <person name="Beidler J."/>
            <person name="Brown S.J."/>
            <person name="Demuth J.P."/>
            <person name="Drury D.W."/>
            <person name="Du Y.Z."/>
            <person name="Fujiwara H."/>
            <person name="Lorenzen M."/>
            <person name="Maselli V."/>
            <person name="Osanai M."/>
            <person name="Park Y."/>
            <person name="Robertson H.M."/>
            <person name="Tu Z."/>
            <person name="Wang J.J."/>
            <person name="Wang S."/>
            <person name="Richards S."/>
            <person name="Song H."/>
            <person name="Zhang L."/>
            <person name="Sodergren E."/>
            <person name="Werner D."/>
            <person name="Stanke M."/>
            <person name="Morgenstern B."/>
            <person name="Solovyev V."/>
            <person name="Kosarev P."/>
            <person name="Brown G."/>
            <person name="Chen H.C."/>
            <person name="Ermolaeva O."/>
            <person name="Hlavina W."/>
            <person name="Kapustin Y."/>
            <person name="Kiryutin B."/>
            <person name="Kitts P."/>
            <person name="Maglott D."/>
            <person name="Pruitt K."/>
            <person name="Sapojnikov V."/>
            <person name="Souvorov A."/>
            <person name="Mackey A.J."/>
            <person name="Waterhouse R.M."/>
            <person name="Wyder S."/>
            <person name="Zdobnov E.M."/>
            <person name="Zdobnov E.M."/>
            <person name="Wyder S."/>
            <person name="Kriventseva E.V."/>
            <person name="Kadowaki T."/>
            <person name="Bork P."/>
            <person name="Aranda M."/>
            <person name="Bao R."/>
            <person name="Beermann A."/>
            <person name="Berns N."/>
            <person name="Bolognesi R."/>
            <person name="Bonneton F."/>
            <person name="Bopp D."/>
            <person name="Brown S.J."/>
            <person name="Bucher G."/>
            <person name="Butts T."/>
            <person name="Chaumot A."/>
            <person name="Denell R.E."/>
            <person name="Ferrier D.E."/>
            <person name="Friedrich M."/>
            <person name="Gordon C.M."/>
            <person name="Jindra M."/>
            <person name="Klingler M."/>
            <person name="Lan Q."/>
            <person name="Lattorff H.M."/>
            <person name="Laudet V."/>
            <person name="von Levetsow C."/>
            <person name="Liu Z."/>
            <person name="Lutz R."/>
            <person name="Lynch J.A."/>
            <person name="da Fonseca R.N."/>
            <person name="Posnien N."/>
            <person name="Reuter R."/>
            <person name="Roth S."/>
            <person name="Savard J."/>
            <person name="Schinko J.B."/>
            <person name="Schmitt C."/>
            <person name="Schoppmeier M."/>
            <person name="Schroder R."/>
            <person name="Shippy T.D."/>
            <person name="Simonnet F."/>
            <person name="Marques-Souza H."/>
            <person name="Tautz D."/>
            <person name="Tomoyasu Y."/>
            <person name="Trauner J."/>
            <person name="Van der Zee M."/>
            <person name="Vervoort M."/>
            <person name="Wittkopp N."/>
            <person name="Wimmer E.A."/>
            <person name="Yang X."/>
            <person name="Jones A.K."/>
            <person name="Sattelle D.B."/>
            <person name="Ebert P.R."/>
            <person name="Nelson D."/>
            <person name="Scott J.G."/>
            <person name="Beeman R.W."/>
            <person name="Muthukrishnan S."/>
            <person name="Kramer K.J."/>
            <person name="Arakane Y."/>
            <person name="Beeman R.W."/>
            <person name="Zhu Q."/>
            <person name="Hogenkamp D."/>
            <person name="Dixit R."/>
            <person name="Oppert B."/>
            <person name="Jiang H."/>
            <person name="Zou Z."/>
            <person name="Marshall J."/>
            <person name="Elpidina E."/>
            <person name="Vinokurov K."/>
            <person name="Oppert C."/>
            <person name="Zou Z."/>
            <person name="Evans J."/>
            <person name="Lu Z."/>
            <person name="Zhao P."/>
            <person name="Sumathipala N."/>
            <person name="Altincicek B."/>
            <person name="Vilcinskas A."/>
            <person name="Williams M."/>
            <person name="Hultmark D."/>
            <person name="Hetru C."/>
            <person name="Jiang H."/>
            <person name="Grimmelikhuijzen C.J."/>
            <person name="Hauser F."/>
            <person name="Cazzamali G."/>
            <person name="Williamson M."/>
            <person name="Park Y."/>
            <person name="Li B."/>
            <person name="Tanaka Y."/>
            <person name="Predel R."/>
            <person name="Neupert S."/>
            <person name="Schachtner J."/>
            <person name="Verleyen P."/>
            <person name="Raible F."/>
            <person name="Bork P."/>
            <person name="Friedrich M."/>
            <person name="Walden K.K."/>
            <person name="Robertson H.M."/>
            <person name="Angeli S."/>
            <person name="Foret S."/>
            <person name="Bucher G."/>
            <person name="Schuetz S."/>
            <person name="Maleszka R."/>
            <person name="Wimmer E.A."/>
            <person name="Beeman R.W."/>
            <person name="Lorenzen M."/>
            <person name="Tomoyasu Y."/>
            <person name="Miller S.C."/>
            <person name="Grossmann D."/>
            <person name="Bucher G."/>
        </authorList>
    </citation>
    <scope>NUCLEOTIDE SEQUENCE [LARGE SCALE GENOMIC DNA]</scope>
    <source>
        <strain evidence="4 5">Georgia GA2</strain>
    </source>
</reference>
<dbReference type="AlphaFoldDB" id="D2A4C2"/>
<reference evidence="4 5" key="2">
    <citation type="journal article" date="2010" name="Nucleic Acids Res.">
        <title>BeetleBase in 2010: revisions to provide comprehensive genomic information for Tribolium castaneum.</title>
        <authorList>
            <person name="Kim H.S."/>
            <person name="Murphy T."/>
            <person name="Xia J."/>
            <person name="Caragea D."/>
            <person name="Park Y."/>
            <person name="Beeman R.W."/>
            <person name="Lorenzen M.D."/>
            <person name="Butcher S."/>
            <person name="Manak J.R."/>
            <person name="Brown S.J."/>
        </authorList>
    </citation>
    <scope>GENOME REANNOTATION</scope>
    <source>
        <strain evidence="4 5">Georgia GA2</strain>
    </source>
</reference>
<organism evidence="4 5">
    <name type="scientific">Tribolium castaneum</name>
    <name type="common">Red flour beetle</name>
    <dbReference type="NCBI Taxonomy" id="7070"/>
    <lineage>
        <taxon>Eukaryota</taxon>
        <taxon>Metazoa</taxon>
        <taxon>Ecdysozoa</taxon>
        <taxon>Arthropoda</taxon>
        <taxon>Hexapoda</taxon>
        <taxon>Insecta</taxon>
        <taxon>Pterygota</taxon>
        <taxon>Neoptera</taxon>
        <taxon>Endopterygota</taxon>
        <taxon>Coleoptera</taxon>
        <taxon>Polyphaga</taxon>
        <taxon>Cucujiformia</taxon>
        <taxon>Tenebrionidae</taxon>
        <taxon>Tenebrionidae incertae sedis</taxon>
        <taxon>Tribolium</taxon>
    </lineage>
</organism>
<evidence type="ECO:0000256" key="3">
    <source>
        <dbReference type="ARBA" id="ARBA00029631"/>
    </source>
</evidence>
<dbReference type="OMA" id="DVFTWQM"/>
<gene>
    <name evidence="4" type="primary">AUGUSTUS-3.0.2_14858</name>
    <name evidence="4" type="ORF">TcasGA2_TC014858</name>
</gene>
<sequence length="155" mass="16825">MSPEAPPRDIYKDTPIRLLGYANEVGESLRGFIGTKWVNVSYGVATLYVVADTIDKTGKSYINNSGKPGCVKKTVFAATDTLVWQMLASVVIPGYTINRVCALSDFVLTKTAKLPTNSRKLLVTGVGLAVIPFIIKPIDNLVHLMLDSSLRKIAP</sequence>
<dbReference type="Pfam" id="PF10558">
    <property type="entry name" value="MTP18"/>
    <property type="match status" value="2"/>
</dbReference>
<keyword evidence="5" id="KW-1185">Reference proteome</keyword>